<evidence type="ECO:0000313" key="7">
    <source>
        <dbReference type="EMBL" id="SVD44957.1"/>
    </source>
</evidence>
<dbReference type="GO" id="GO:0005524">
    <property type="term" value="F:ATP binding"/>
    <property type="evidence" value="ECO:0007669"/>
    <property type="project" value="UniProtKB-KW"/>
</dbReference>
<reference evidence="7" key="1">
    <citation type="submission" date="2018-05" db="EMBL/GenBank/DDBJ databases">
        <authorList>
            <person name="Lanie J.A."/>
            <person name="Ng W.-L."/>
            <person name="Kazmierczak K.M."/>
            <person name="Andrzejewski T.M."/>
            <person name="Davidsen T.M."/>
            <person name="Wayne K.J."/>
            <person name="Tettelin H."/>
            <person name="Glass J.I."/>
            <person name="Rusch D."/>
            <person name="Podicherti R."/>
            <person name="Tsui H.-C.T."/>
            <person name="Winkler M.E."/>
        </authorList>
    </citation>
    <scope>NUCLEOTIDE SEQUENCE</scope>
</reference>
<evidence type="ECO:0000256" key="2">
    <source>
        <dbReference type="ARBA" id="ARBA00022741"/>
    </source>
</evidence>
<feature type="domain" description="T3SS EscN ATPase C-terminal" evidence="6">
    <location>
        <begin position="42"/>
        <end position="112"/>
    </location>
</feature>
<gene>
    <name evidence="7" type="ORF">METZ01_LOCUS397811</name>
</gene>
<name>A0A382VEP6_9ZZZZ</name>
<dbReference type="AlphaFoldDB" id="A0A382VEP6"/>
<dbReference type="PANTHER" id="PTHR15184">
    <property type="entry name" value="ATP SYNTHASE"/>
    <property type="match status" value="1"/>
</dbReference>
<feature type="non-terminal residue" evidence="7">
    <location>
        <position position="1"/>
    </location>
</feature>
<evidence type="ECO:0000259" key="5">
    <source>
        <dbReference type="Pfam" id="PF00006"/>
    </source>
</evidence>
<dbReference type="PROSITE" id="PS00152">
    <property type="entry name" value="ATPASE_ALPHA_BETA"/>
    <property type="match status" value="1"/>
</dbReference>
<dbReference type="InterPro" id="IPR000194">
    <property type="entry name" value="ATPase_F1/V1/A1_a/bsu_nucl-bd"/>
</dbReference>
<dbReference type="Pfam" id="PF00006">
    <property type="entry name" value="ATP-synt_ab"/>
    <property type="match status" value="1"/>
</dbReference>
<keyword evidence="4" id="KW-1278">Translocase</keyword>
<evidence type="ECO:0000259" key="6">
    <source>
        <dbReference type="Pfam" id="PF18269"/>
    </source>
</evidence>
<dbReference type="PANTHER" id="PTHR15184:SF9">
    <property type="entry name" value="SPI-1 TYPE 3 SECRETION SYSTEM ATPASE"/>
    <property type="match status" value="1"/>
</dbReference>
<dbReference type="InterPro" id="IPR020003">
    <property type="entry name" value="ATPase_a/bsu_AS"/>
</dbReference>
<dbReference type="Gene3D" id="1.20.1270.330">
    <property type="match status" value="1"/>
</dbReference>
<dbReference type="GO" id="GO:0046933">
    <property type="term" value="F:proton-transporting ATP synthase activity, rotational mechanism"/>
    <property type="evidence" value="ECO:0007669"/>
    <property type="project" value="TreeGrafter"/>
</dbReference>
<dbReference type="InterPro" id="IPR050053">
    <property type="entry name" value="ATPase_alpha/beta_chains"/>
</dbReference>
<proteinExistence type="predicted"/>
<keyword evidence="1" id="KW-0813">Transport</keyword>
<evidence type="ECO:0000256" key="3">
    <source>
        <dbReference type="ARBA" id="ARBA00022840"/>
    </source>
</evidence>
<dbReference type="EMBL" id="UINC01151384">
    <property type="protein sequence ID" value="SVD44957.1"/>
    <property type="molecule type" value="Genomic_DNA"/>
</dbReference>
<keyword evidence="3" id="KW-0067">ATP-binding</keyword>
<dbReference type="Gene3D" id="3.40.50.300">
    <property type="entry name" value="P-loop containing nucleotide triphosphate hydrolases"/>
    <property type="match status" value="1"/>
</dbReference>
<organism evidence="7">
    <name type="scientific">marine metagenome</name>
    <dbReference type="NCBI Taxonomy" id="408172"/>
    <lineage>
        <taxon>unclassified sequences</taxon>
        <taxon>metagenomes</taxon>
        <taxon>ecological metagenomes</taxon>
    </lineage>
</organism>
<protein>
    <recommendedName>
        <fullName evidence="8">ATPase F1/V1/A1 complex alpha/beta subunit nucleotide-binding domain-containing protein</fullName>
    </recommendedName>
</protein>
<dbReference type="Pfam" id="PF18269">
    <property type="entry name" value="T3SS_ATPase_C"/>
    <property type="match status" value="1"/>
</dbReference>
<evidence type="ECO:0008006" key="8">
    <source>
        <dbReference type="Google" id="ProtNLM"/>
    </source>
</evidence>
<dbReference type="InterPro" id="IPR027417">
    <property type="entry name" value="P-loop_NTPase"/>
</dbReference>
<evidence type="ECO:0000256" key="1">
    <source>
        <dbReference type="ARBA" id="ARBA00022448"/>
    </source>
</evidence>
<accession>A0A382VEP6</accession>
<keyword evidence="2" id="KW-0547">Nucleotide-binding</keyword>
<evidence type="ECO:0000256" key="4">
    <source>
        <dbReference type="ARBA" id="ARBA00022967"/>
    </source>
</evidence>
<dbReference type="SUPFAM" id="SSF52540">
    <property type="entry name" value="P-loop containing nucleoside triphosphate hydrolases"/>
    <property type="match status" value="1"/>
</dbReference>
<sequence length="119" mass="13562">ISDAVRAILDGHIVLSRELASHNHYPAIDVLNSVSRLMIDVVSKEHYDLSMKFKDILATYKSAEDLINIGAYTRGSNPKIDLAIQKYELMVPYLKQGIFEGIDWRTSMNELKHILEDET</sequence>
<feature type="domain" description="ATPase F1/V1/A1 complex alpha/beta subunit nucleotide-binding" evidence="5">
    <location>
        <begin position="1"/>
        <end position="35"/>
    </location>
</feature>
<dbReference type="InterPro" id="IPR040627">
    <property type="entry name" value="T3SS_ATPase_C"/>
</dbReference>